<sequence length="438" mass="46368">MQRNSIYKAILLATTTALTACGGSSGGDSADDDRANTTVGASGYIVDTGNDPSKAPLYTGLTQLNGVIYASRVDTQPDGAFNSTLLRAEVGDTEFTEVQQVTGRAILALDMVTVISAYDPASQTSSIDELVVACFSSGDETTADYLGFYRDDDLIDDQALVNEHIGAFFNLNKDPDADSSDDFLITTCNDIAVVGTGGDETKGLSTLDIAVAGPGTYTIPGQGDDDNSYIIAILRDIEYTTGDSTEPQRVDPGSFVFSSSSEGAPLSITALEWLPRATPGSSDSLIAAGHTDGSQFTWFGAPLENNVVFRDYEAAFAIESSFRITEDIVVNEDANVFAGDDSIMPVSTLERSYANGSTFYAIHHASKSGGDLHGVATFDTGMVGTRTPTSYTSLGQEGLECFHLMTVIHEIASDGSVNEKGLCLDGNEPTRFITFELN</sequence>
<organism evidence="2 3">
    <name type="scientific">Marinobacter zhejiangensis</name>
    <dbReference type="NCBI Taxonomy" id="488535"/>
    <lineage>
        <taxon>Bacteria</taxon>
        <taxon>Pseudomonadati</taxon>
        <taxon>Pseudomonadota</taxon>
        <taxon>Gammaproteobacteria</taxon>
        <taxon>Pseudomonadales</taxon>
        <taxon>Marinobacteraceae</taxon>
        <taxon>Marinobacter</taxon>
    </lineage>
</organism>
<reference evidence="3" key="1">
    <citation type="submission" date="2016-10" db="EMBL/GenBank/DDBJ databases">
        <authorList>
            <person name="Varghese N."/>
            <person name="Submissions S."/>
        </authorList>
    </citation>
    <scope>NUCLEOTIDE SEQUENCE [LARGE SCALE GENOMIC DNA]</scope>
    <source>
        <strain evidence="3">CGMCC 1.7061</strain>
    </source>
</reference>
<feature type="signal peptide" evidence="1">
    <location>
        <begin position="1"/>
        <end position="19"/>
    </location>
</feature>
<evidence type="ECO:0000256" key="1">
    <source>
        <dbReference type="SAM" id="SignalP"/>
    </source>
</evidence>
<gene>
    <name evidence="2" type="ORF">SAMN04487963_3707</name>
</gene>
<dbReference type="EMBL" id="FOUE01000008">
    <property type="protein sequence ID" value="SFM78763.1"/>
    <property type="molecule type" value="Genomic_DNA"/>
</dbReference>
<dbReference type="RefSeq" id="WP_092026742.1">
    <property type="nucleotide sequence ID" value="NZ_FOUE01000008.1"/>
</dbReference>
<evidence type="ECO:0000313" key="3">
    <source>
        <dbReference type="Proteomes" id="UP000198519"/>
    </source>
</evidence>
<accession>A0A1I4TQC9</accession>
<dbReference type="Proteomes" id="UP000198519">
    <property type="component" value="Unassembled WGS sequence"/>
</dbReference>
<evidence type="ECO:0000313" key="2">
    <source>
        <dbReference type="EMBL" id="SFM78763.1"/>
    </source>
</evidence>
<dbReference type="AlphaFoldDB" id="A0A1I4TQC9"/>
<dbReference type="STRING" id="488535.SAMN04487963_3707"/>
<name>A0A1I4TQC9_9GAMM</name>
<dbReference type="PROSITE" id="PS51257">
    <property type="entry name" value="PROKAR_LIPOPROTEIN"/>
    <property type="match status" value="1"/>
</dbReference>
<keyword evidence="1" id="KW-0732">Signal</keyword>
<protein>
    <submittedName>
        <fullName evidence="2">Uncharacterized protein</fullName>
    </submittedName>
</protein>
<proteinExistence type="predicted"/>
<keyword evidence="3" id="KW-1185">Reference proteome</keyword>
<feature type="chain" id="PRO_5011705056" evidence="1">
    <location>
        <begin position="20"/>
        <end position="438"/>
    </location>
</feature>